<feature type="domain" description="Methyltransferase" evidence="1">
    <location>
        <begin position="56"/>
        <end position="148"/>
    </location>
</feature>
<dbReference type="Gene3D" id="3.40.50.150">
    <property type="entry name" value="Vaccinia Virus protein VP39"/>
    <property type="match status" value="1"/>
</dbReference>
<protein>
    <recommendedName>
        <fullName evidence="1">Methyltransferase domain-containing protein</fullName>
    </recommendedName>
</protein>
<evidence type="ECO:0000313" key="3">
    <source>
        <dbReference type="Proteomes" id="UP001501725"/>
    </source>
</evidence>
<evidence type="ECO:0000313" key="2">
    <source>
        <dbReference type="EMBL" id="GAA4328199.1"/>
    </source>
</evidence>
<dbReference type="InterPro" id="IPR029063">
    <property type="entry name" value="SAM-dependent_MTases_sf"/>
</dbReference>
<gene>
    <name evidence="2" type="ORF">GCM10023184_17950</name>
</gene>
<sequence length="254" mass="28710">MNSPYQPEAYWNEVAGQIAGRSDVRVIAGDDEPYYRYKRRRFLELLDTLDFSDRSVLEIGSGPGGNLAYLYGKGYRRLAGADISEQMIALAGQNLAGKNIPITKTNGRDLPFADAAYDLIFTSTVLQHNTDEAQLLHLMGEIARVAKNEVLLFERIESRIKGHESCLGRPVSYYAGIMKQHGFELERTKALPLQASYYTCGAIRKLFNPRTRKEGEPFTKLALLLENVTLPVTRLLDQVIPSKRDVMLLHFKRK</sequence>
<dbReference type="Pfam" id="PF13649">
    <property type="entry name" value="Methyltransf_25"/>
    <property type="match status" value="1"/>
</dbReference>
<dbReference type="EMBL" id="BAABGY010000007">
    <property type="protein sequence ID" value="GAA4328199.1"/>
    <property type="molecule type" value="Genomic_DNA"/>
</dbReference>
<comment type="caution">
    <text evidence="2">The sequence shown here is derived from an EMBL/GenBank/DDBJ whole genome shotgun (WGS) entry which is preliminary data.</text>
</comment>
<evidence type="ECO:0000259" key="1">
    <source>
        <dbReference type="Pfam" id="PF13649"/>
    </source>
</evidence>
<dbReference type="PANTHER" id="PTHR42912">
    <property type="entry name" value="METHYLTRANSFERASE"/>
    <property type="match status" value="1"/>
</dbReference>
<reference evidence="3" key="1">
    <citation type="journal article" date="2019" name="Int. J. Syst. Evol. Microbiol.">
        <title>The Global Catalogue of Microorganisms (GCM) 10K type strain sequencing project: providing services to taxonomists for standard genome sequencing and annotation.</title>
        <authorList>
            <consortium name="The Broad Institute Genomics Platform"/>
            <consortium name="The Broad Institute Genome Sequencing Center for Infectious Disease"/>
            <person name="Wu L."/>
            <person name="Ma J."/>
        </authorList>
    </citation>
    <scope>NUCLEOTIDE SEQUENCE [LARGE SCALE GENOMIC DNA]</scope>
    <source>
        <strain evidence="3">JCM 17919</strain>
    </source>
</reference>
<proteinExistence type="predicted"/>
<dbReference type="InterPro" id="IPR050508">
    <property type="entry name" value="Methyltransf_Superfamily"/>
</dbReference>
<dbReference type="CDD" id="cd02440">
    <property type="entry name" value="AdoMet_MTases"/>
    <property type="match status" value="1"/>
</dbReference>
<dbReference type="RefSeq" id="WP_345255204.1">
    <property type="nucleotide sequence ID" value="NZ_BAABGY010000007.1"/>
</dbReference>
<dbReference type="SUPFAM" id="SSF53335">
    <property type="entry name" value="S-adenosyl-L-methionine-dependent methyltransferases"/>
    <property type="match status" value="1"/>
</dbReference>
<name>A0ABP8GQQ8_9BACT</name>
<dbReference type="Proteomes" id="UP001501725">
    <property type="component" value="Unassembled WGS sequence"/>
</dbReference>
<organism evidence="2 3">
    <name type="scientific">Flaviaesturariibacter amylovorans</name>
    <dbReference type="NCBI Taxonomy" id="1084520"/>
    <lineage>
        <taxon>Bacteria</taxon>
        <taxon>Pseudomonadati</taxon>
        <taxon>Bacteroidota</taxon>
        <taxon>Chitinophagia</taxon>
        <taxon>Chitinophagales</taxon>
        <taxon>Chitinophagaceae</taxon>
        <taxon>Flaviaestuariibacter</taxon>
    </lineage>
</organism>
<dbReference type="PANTHER" id="PTHR42912:SF93">
    <property type="entry name" value="N6-ADENOSINE-METHYLTRANSFERASE TMT1A"/>
    <property type="match status" value="1"/>
</dbReference>
<dbReference type="InterPro" id="IPR041698">
    <property type="entry name" value="Methyltransf_25"/>
</dbReference>
<keyword evidence="3" id="KW-1185">Reference proteome</keyword>
<accession>A0ABP8GQQ8</accession>